<name>A0A6J6VVW1_9ZZZZ</name>
<dbReference type="AlphaFoldDB" id="A0A6J6VVW1"/>
<dbReference type="EMBL" id="CAFAAB010000009">
    <property type="protein sequence ID" value="CAB4775516.1"/>
    <property type="molecule type" value="Genomic_DNA"/>
</dbReference>
<accession>A0A6J6VVW1</accession>
<evidence type="ECO:0000313" key="1">
    <source>
        <dbReference type="EMBL" id="CAB4775516.1"/>
    </source>
</evidence>
<protein>
    <submittedName>
        <fullName evidence="1">Unannotated protein</fullName>
    </submittedName>
</protein>
<proteinExistence type="predicted"/>
<reference evidence="1" key="1">
    <citation type="submission" date="2020-05" db="EMBL/GenBank/DDBJ databases">
        <authorList>
            <person name="Chiriac C."/>
            <person name="Salcher M."/>
            <person name="Ghai R."/>
            <person name="Kavagutti S V."/>
        </authorList>
    </citation>
    <scope>NUCLEOTIDE SEQUENCE</scope>
</reference>
<organism evidence="1">
    <name type="scientific">freshwater metagenome</name>
    <dbReference type="NCBI Taxonomy" id="449393"/>
    <lineage>
        <taxon>unclassified sequences</taxon>
        <taxon>metagenomes</taxon>
        <taxon>ecological metagenomes</taxon>
    </lineage>
</organism>
<sequence>MAMTVTTKDTTALTDSDLVEMADLCADRDPGFDIGFLSKIREDWVLVSHAREGNKLRGYSFCTLERIGGTPALLVGVALVDRNTKSDQTLKALVHDQFRRALLAFPDEDVLLGTRLTSADGFRAFTGLQDIVPRQGYKPTGEDRAWGRRLAKRFGGEREFDDKTFVHSLTELPVGGLDYVSSKGVLPDGSESFFKGVKPLKGQRVVVFGWAMAEDLASGKLPK</sequence>
<gene>
    <name evidence="1" type="ORF">UFOPK2958_00168</name>
</gene>